<reference evidence="1" key="1">
    <citation type="submission" date="2020-05" db="EMBL/GenBank/DDBJ databases">
        <title>Large-scale comparative analyses of tick genomes elucidate their genetic diversity and vector capacities.</title>
        <authorList>
            <person name="Jia N."/>
            <person name="Wang J."/>
            <person name="Shi W."/>
            <person name="Du L."/>
            <person name="Sun Y."/>
            <person name="Zhan W."/>
            <person name="Jiang J."/>
            <person name="Wang Q."/>
            <person name="Zhang B."/>
            <person name="Ji P."/>
            <person name="Sakyi L.B."/>
            <person name="Cui X."/>
            <person name="Yuan T."/>
            <person name="Jiang B."/>
            <person name="Yang W."/>
            <person name="Lam T.T.-Y."/>
            <person name="Chang Q."/>
            <person name="Ding S."/>
            <person name="Wang X."/>
            <person name="Zhu J."/>
            <person name="Ruan X."/>
            <person name="Zhao L."/>
            <person name="Wei J."/>
            <person name="Que T."/>
            <person name="Du C."/>
            <person name="Cheng J."/>
            <person name="Dai P."/>
            <person name="Han X."/>
            <person name="Huang E."/>
            <person name="Gao Y."/>
            <person name="Liu J."/>
            <person name="Shao H."/>
            <person name="Ye R."/>
            <person name="Li L."/>
            <person name="Wei W."/>
            <person name="Wang X."/>
            <person name="Wang C."/>
            <person name="Yang T."/>
            <person name="Huo Q."/>
            <person name="Li W."/>
            <person name="Guo W."/>
            <person name="Chen H."/>
            <person name="Zhou L."/>
            <person name="Ni X."/>
            <person name="Tian J."/>
            <person name="Zhou Y."/>
            <person name="Sheng Y."/>
            <person name="Liu T."/>
            <person name="Pan Y."/>
            <person name="Xia L."/>
            <person name="Li J."/>
            <person name="Zhao F."/>
            <person name="Cao W."/>
        </authorList>
    </citation>
    <scope>NUCLEOTIDE SEQUENCE</scope>
    <source>
        <strain evidence="1">Dsil-2018</strain>
    </source>
</reference>
<keyword evidence="2" id="KW-1185">Reference proteome</keyword>
<dbReference type="EMBL" id="CM023472">
    <property type="protein sequence ID" value="KAH7958832.1"/>
    <property type="molecule type" value="Genomic_DNA"/>
</dbReference>
<evidence type="ECO:0000313" key="2">
    <source>
        <dbReference type="Proteomes" id="UP000821865"/>
    </source>
</evidence>
<organism evidence="1 2">
    <name type="scientific">Dermacentor silvarum</name>
    <name type="common">Tick</name>
    <dbReference type="NCBI Taxonomy" id="543639"/>
    <lineage>
        <taxon>Eukaryota</taxon>
        <taxon>Metazoa</taxon>
        <taxon>Ecdysozoa</taxon>
        <taxon>Arthropoda</taxon>
        <taxon>Chelicerata</taxon>
        <taxon>Arachnida</taxon>
        <taxon>Acari</taxon>
        <taxon>Parasitiformes</taxon>
        <taxon>Ixodida</taxon>
        <taxon>Ixodoidea</taxon>
        <taxon>Ixodidae</taxon>
        <taxon>Rhipicephalinae</taxon>
        <taxon>Dermacentor</taxon>
    </lineage>
</organism>
<dbReference type="Proteomes" id="UP000821865">
    <property type="component" value="Chromosome 3"/>
</dbReference>
<gene>
    <name evidence="1" type="ORF">HPB49_005640</name>
</gene>
<protein>
    <submittedName>
        <fullName evidence="1">Uncharacterized protein</fullName>
    </submittedName>
</protein>
<evidence type="ECO:0000313" key="1">
    <source>
        <dbReference type="EMBL" id="KAH7958832.1"/>
    </source>
</evidence>
<sequence length="129" mass="14355">MFTRCQVRGGLLYPSDQLLFALDVLRAYAERALKETQDFEKPLTSLVVHTVPALCASKLLQCKDGAKVHRQKLMELLALRFLKPLLVNHTFSITDSFGSVVSLDVALYSAVGWQRLQCNAVMQFAGIVA</sequence>
<name>A0ACB8D321_DERSI</name>
<accession>A0ACB8D321</accession>
<comment type="caution">
    <text evidence="1">The sequence shown here is derived from an EMBL/GenBank/DDBJ whole genome shotgun (WGS) entry which is preliminary data.</text>
</comment>
<proteinExistence type="predicted"/>